<protein>
    <submittedName>
        <fullName evidence="7">Transcriptional regulator, TraR/DksA family</fullName>
    </submittedName>
</protein>
<comment type="caution">
    <text evidence="7">The sequence shown here is derived from an EMBL/GenBank/DDBJ whole genome shotgun (WGS) entry which is preliminary data.</text>
</comment>
<keyword evidence="2" id="KW-0863">Zinc-finger</keyword>
<proteinExistence type="predicted"/>
<dbReference type="PANTHER" id="PTHR33823:SF4">
    <property type="entry name" value="GENERAL STRESS PROTEIN 16O"/>
    <property type="match status" value="1"/>
</dbReference>
<reference evidence="7 8" key="1">
    <citation type="journal article" date="2015" name="Nature">
        <title>rRNA introns, odd ribosomes, and small enigmatic genomes across a large radiation of phyla.</title>
        <authorList>
            <person name="Brown C.T."/>
            <person name="Hug L.A."/>
            <person name="Thomas B.C."/>
            <person name="Sharon I."/>
            <person name="Castelle C.J."/>
            <person name="Singh A."/>
            <person name="Wilkins M.J."/>
            <person name="Williams K.H."/>
            <person name="Banfield J.F."/>
        </authorList>
    </citation>
    <scope>NUCLEOTIDE SEQUENCE [LARGE SCALE GENOMIC DNA]</scope>
</reference>
<dbReference type="Gene3D" id="1.20.120.910">
    <property type="entry name" value="DksA, coiled-coil domain"/>
    <property type="match status" value="1"/>
</dbReference>
<evidence type="ECO:0000256" key="1">
    <source>
        <dbReference type="ARBA" id="ARBA00022723"/>
    </source>
</evidence>
<evidence type="ECO:0000313" key="8">
    <source>
        <dbReference type="Proteomes" id="UP000034539"/>
    </source>
</evidence>
<dbReference type="AlphaFoldDB" id="A0A0G0PWV1"/>
<dbReference type="Proteomes" id="UP000034539">
    <property type="component" value="Unassembled WGS sequence"/>
</dbReference>
<gene>
    <name evidence="7" type="ORF">UT63_C0037G0004</name>
</gene>
<keyword evidence="3" id="KW-0862">Zinc</keyword>
<name>A0A0G0PWV1_9BACT</name>
<dbReference type="PANTHER" id="PTHR33823">
    <property type="entry name" value="RNA POLYMERASE-BINDING TRANSCRIPTION FACTOR DKSA-RELATED"/>
    <property type="match status" value="1"/>
</dbReference>
<accession>A0A0G0PWV1</accession>
<evidence type="ECO:0000256" key="4">
    <source>
        <dbReference type="PROSITE-ProRule" id="PRU00510"/>
    </source>
</evidence>
<evidence type="ECO:0000313" key="7">
    <source>
        <dbReference type="EMBL" id="KKR32614.1"/>
    </source>
</evidence>
<evidence type="ECO:0000256" key="5">
    <source>
        <dbReference type="SAM" id="MobiDB-lite"/>
    </source>
</evidence>
<dbReference type="SUPFAM" id="SSF57716">
    <property type="entry name" value="Glucocorticoid receptor-like (DNA-binding domain)"/>
    <property type="match status" value="1"/>
</dbReference>
<dbReference type="Pfam" id="PF01258">
    <property type="entry name" value="zf-dskA_traR"/>
    <property type="match status" value="1"/>
</dbReference>
<evidence type="ECO:0000256" key="3">
    <source>
        <dbReference type="ARBA" id="ARBA00022833"/>
    </source>
</evidence>
<feature type="region of interest" description="Disordered" evidence="5">
    <location>
        <begin position="32"/>
        <end position="59"/>
    </location>
</feature>
<dbReference type="InterPro" id="IPR000962">
    <property type="entry name" value="Znf_DskA_TraR"/>
</dbReference>
<evidence type="ECO:0000256" key="2">
    <source>
        <dbReference type="ARBA" id="ARBA00022771"/>
    </source>
</evidence>
<keyword evidence="1" id="KW-0479">Metal-binding</keyword>
<sequence>MKNSDILNKIKKELEQSKATIQKNLESLKTQDPYINPDRVYDNAASDAEASEESSHERVEALEKELTDRLEALDESLLLINQGKYGLCKKCGKSIPQERLAVYPTALICVECEK</sequence>
<dbReference type="PROSITE" id="PS51128">
    <property type="entry name" value="ZF_DKSA_2"/>
    <property type="match status" value="1"/>
</dbReference>
<feature type="domain" description="Zinc finger DksA/TraR C4-type" evidence="6">
    <location>
        <begin position="83"/>
        <end position="112"/>
    </location>
</feature>
<feature type="zinc finger region" description="dksA C4-type" evidence="4">
    <location>
        <begin position="88"/>
        <end position="112"/>
    </location>
</feature>
<evidence type="ECO:0000259" key="6">
    <source>
        <dbReference type="Pfam" id="PF01258"/>
    </source>
</evidence>
<organism evidence="7 8">
    <name type="scientific">Candidatus Gottesmanbacteria bacterium GW2011_GWC2_39_8</name>
    <dbReference type="NCBI Taxonomy" id="1618450"/>
    <lineage>
        <taxon>Bacteria</taxon>
        <taxon>Candidatus Gottesmaniibacteriota</taxon>
    </lineage>
</organism>
<dbReference type="GO" id="GO:0008270">
    <property type="term" value="F:zinc ion binding"/>
    <property type="evidence" value="ECO:0007669"/>
    <property type="project" value="UniProtKB-KW"/>
</dbReference>
<dbReference type="EMBL" id="LBXN01000037">
    <property type="protein sequence ID" value="KKR32614.1"/>
    <property type="molecule type" value="Genomic_DNA"/>
</dbReference>